<dbReference type="AlphaFoldDB" id="A0A7H1MZS1"/>
<gene>
    <name evidence="2" type="ORF">HQ394_05785</name>
</gene>
<keyword evidence="1" id="KW-1133">Transmembrane helix</keyword>
<evidence type="ECO:0000313" key="2">
    <source>
        <dbReference type="EMBL" id="QNT68957.1"/>
    </source>
</evidence>
<keyword evidence="3" id="KW-1185">Reference proteome</keyword>
<dbReference type="EMBL" id="CP053923">
    <property type="protein sequence ID" value="QNT68957.1"/>
    <property type="molecule type" value="Genomic_DNA"/>
</dbReference>
<name>A0A7H1MZS1_9PROT</name>
<sequence>MRWSMLKVAALAFLPLAAMFFGMLVLAIIAMPGTVSEFEAGAILYYGAAALSVALAVPATWLVARRMLTRRERHLLDVRARHSR</sequence>
<keyword evidence="1" id="KW-0812">Transmembrane</keyword>
<evidence type="ECO:0000313" key="3">
    <source>
        <dbReference type="Proteomes" id="UP000516369"/>
    </source>
</evidence>
<reference evidence="2 3" key="1">
    <citation type="submission" date="2020-05" db="EMBL/GenBank/DDBJ databases">
        <title>Complete closed genome sequence of Defluviicoccus vanus.</title>
        <authorList>
            <person name="Bessarab I."/>
            <person name="Arumugam K."/>
            <person name="Maszenan A.M."/>
            <person name="Seviour R.J."/>
            <person name="Williams R.B."/>
        </authorList>
    </citation>
    <scope>NUCLEOTIDE SEQUENCE [LARGE SCALE GENOMIC DNA]</scope>
    <source>
        <strain evidence="2 3">Ben 114</strain>
    </source>
</reference>
<feature type="transmembrane region" description="Helical" evidence="1">
    <location>
        <begin position="43"/>
        <end position="64"/>
    </location>
</feature>
<evidence type="ECO:0008006" key="4">
    <source>
        <dbReference type="Google" id="ProtNLM"/>
    </source>
</evidence>
<evidence type="ECO:0000256" key="1">
    <source>
        <dbReference type="SAM" id="Phobius"/>
    </source>
</evidence>
<protein>
    <recommendedName>
        <fullName evidence="4">DUF2798 domain-containing protein</fullName>
    </recommendedName>
</protein>
<organism evidence="2 3">
    <name type="scientific">Defluviicoccus vanus</name>
    <dbReference type="NCBI Taxonomy" id="111831"/>
    <lineage>
        <taxon>Bacteria</taxon>
        <taxon>Pseudomonadati</taxon>
        <taxon>Pseudomonadota</taxon>
        <taxon>Alphaproteobacteria</taxon>
        <taxon>Rhodospirillales</taxon>
        <taxon>Rhodospirillaceae</taxon>
        <taxon>Defluviicoccus</taxon>
    </lineage>
</organism>
<dbReference type="Proteomes" id="UP000516369">
    <property type="component" value="Chromosome"/>
</dbReference>
<dbReference type="KEGG" id="dvn:HQ394_05785"/>
<accession>A0A7H1MZS1</accession>
<proteinExistence type="predicted"/>
<keyword evidence="1" id="KW-0472">Membrane</keyword>